<feature type="non-terminal residue" evidence="8">
    <location>
        <position position="212"/>
    </location>
</feature>
<feature type="domain" description="C2H2-type" evidence="7">
    <location>
        <begin position="20"/>
        <end position="55"/>
    </location>
</feature>
<keyword evidence="4" id="KW-0904">Protein phosphatase</keyword>
<evidence type="ECO:0000313" key="8">
    <source>
        <dbReference type="EMBL" id="KAL1378797.1"/>
    </source>
</evidence>
<evidence type="ECO:0000256" key="4">
    <source>
        <dbReference type="ARBA" id="ARBA00022912"/>
    </source>
</evidence>
<feature type="compositionally biased region" description="Low complexity" evidence="6">
    <location>
        <begin position="42"/>
        <end position="56"/>
    </location>
</feature>
<evidence type="ECO:0000256" key="5">
    <source>
        <dbReference type="PROSITE-ProRule" id="PRU00042"/>
    </source>
</evidence>
<reference evidence="8 9" key="1">
    <citation type="submission" date="2024-05" db="EMBL/GenBank/DDBJ databases">
        <title>Culex pipiens pipiens assembly and annotation.</title>
        <authorList>
            <person name="Alout H."/>
            <person name="Durand T."/>
        </authorList>
    </citation>
    <scope>NUCLEOTIDE SEQUENCE [LARGE SCALE GENOMIC DNA]</scope>
    <source>
        <strain evidence="8">HA-2024</strain>
        <tissue evidence="8">Whole body</tissue>
    </source>
</reference>
<comment type="similarity">
    <text evidence="1">Belongs to the protein-tyrosine phosphatase family. Non-receptor class dual specificity subfamily.</text>
</comment>
<feature type="region of interest" description="Disordered" evidence="6">
    <location>
        <begin position="33"/>
        <end position="111"/>
    </location>
</feature>
<dbReference type="PANTHER" id="PTHR45848:SF4">
    <property type="entry name" value="DUAL SPECIFICITY PROTEIN PHOSPHATASE 12"/>
    <property type="match status" value="1"/>
</dbReference>
<dbReference type="PROSITE" id="PS50157">
    <property type="entry name" value="ZINC_FINGER_C2H2_2"/>
    <property type="match status" value="1"/>
</dbReference>
<protein>
    <recommendedName>
        <fullName evidence="2">protein-tyrosine-phosphatase</fullName>
        <ecNumber evidence="2">3.1.3.48</ecNumber>
    </recommendedName>
</protein>
<comment type="caution">
    <text evidence="8">The sequence shown here is derived from an EMBL/GenBank/DDBJ whole genome shotgun (WGS) entry which is preliminary data.</text>
</comment>
<dbReference type="EC" id="3.1.3.48" evidence="2"/>
<feature type="compositionally biased region" description="Acidic residues" evidence="6">
    <location>
        <begin position="65"/>
        <end position="86"/>
    </location>
</feature>
<organism evidence="8 9">
    <name type="scientific">Culex pipiens pipiens</name>
    <name type="common">Northern house mosquito</name>
    <dbReference type="NCBI Taxonomy" id="38569"/>
    <lineage>
        <taxon>Eukaryota</taxon>
        <taxon>Metazoa</taxon>
        <taxon>Ecdysozoa</taxon>
        <taxon>Arthropoda</taxon>
        <taxon>Hexapoda</taxon>
        <taxon>Insecta</taxon>
        <taxon>Pterygota</taxon>
        <taxon>Neoptera</taxon>
        <taxon>Endopterygota</taxon>
        <taxon>Diptera</taxon>
        <taxon>Nematocera</taxon>
        <taxon>Culicoidea</taxon>
        <taxon>Culicidae</taxon>
        <taxon>Culicinae</taxon>
        <taxon>Culicini</taxon>
        <taxon>Culex</taxon>
        <taxon>Culex</taxon>
    </lineage>
</organism>
<dbReference type="Proteomes" id="UP001562425">
    <property type="component" value="Unassembled WGS sequence"/>
</dbReference>
<keyword evidence="5" id="KW-0863">Zinc-finger</keyword>
<keyword evidence="5" id="KW-0862">Zinc</keyword>
<keyword evidence="3" id="KW-0378">Hydrolase</keyword>
<evidence type="ECO:0000259" key="7">
    <source>
        <dbReference type="PROSITE" id="PS50157"/>
    </source>
</evidence>
<dbReference type="PANTHER" id="PTHR45848">
    <property type="entry name" value="DUAL SPECIFICITY PROTEIN PHOSPHATASE 12 FAMILY MEMBER"/>
    <property type="match status" value="1"/>
</dbReference>
<evidence type="ECO:0000313" key="9">
    <source>
        <dbReference type="Proteomes" id="UP001562425"/>
    </source>
</evidence>
<name>A0ABD1CRV2_CULPP</name>
<evidence type="ECO:0000256" key="3">
    <source>
        <dbReference type="ARBA" id="ARBA00022801"/>
    </source>
</evidence>
<evidence type="ECO:0000256" key="2">
    <source>
        <dbReference type="ARBA" id="ARBA00013064"/>
    </source>
</evidence>
<dbReference type="GO" id="GO:0008270">
    <property type="term" value="F:zinc ion binding"/>
    <property type="evidence" value="ECO:0007669"/>
    <property type="project" value="UniProtKB-KW"/>
</dbReference>
<dbReference type="AlphaFoldDB" id="A0ABD1CRV2"/>
<proteinExistence type="inferred from homology"/>
<keyword evidence="5" id="KW-0479">Metal-binding</keyword>
<evidence type="ECO:0000256" key="6">
    <source>
        <dbReference type="SAM" id="MobiDB-lite"/>
    </source>
</evidence>
<sequence>MDVVKPDPAVTQESPEPIVYRCRKCRRVVARKSNLLMHKPKPAGASGGHHSTSSPAKYASLGDITDTEGDEPPPEVKEDDEAEGDQEVATGSGEEAVAQEPEPEPPKDGLSYVTEHMRRSSIGSDHSHDRSSSEKDGMCRKIFFIEPLAWMTDIFHNTQGRLYCPKCTVKLGSFNWVMATKCPCGAEIYPAFYLVPSKAEYSTVVQNVQVTV</sequence>
<dbReference type="GO" id="GO:0004725">
    <property type="term" value="F:protein tyrosine phosphatase activity"/>
    <property type="evidence" value="ECO:0007669"/>
    <property type="project" value="UniProtKB-EC"/>
</dbReference>
<accession>A0ABD1CRV2</accession>
<dbReference type="InterPro" id="IPR013087">
    <property type="entry name" value="Znf_C2H2_type"/>
</dbReference>
<dbReference type="EMBL" id="JBEHCU010010089">
    <property type="protein sequence ID" value="KAL1378797.1"/>
    <property type="molecule type" value="Genomic_DNA"/>
</dbReference>
<keyword evidence="9" id="KW-1185">Reference proteome</keyword>
<gene>
    <name evidence="8" type="ORF">pipiens_000527</name>
</gene>
<evidence type="ECO:0000256" key="1">
    <source>
        <dbReference type="ARBA" id="ARBA00008601"/>
    </source>
</evidence>